<dbReference type="PANTHER" id="PTHR43664">
    <property type="entry name" value="MONOAMINE OXIDASE-RELATED"/>
    <property type="match status" value="1"/>
</dbReference>
<evidence type="ECO:0000259" key="1">
    <source>
        <dbReference type="Pfam" id="PF01575"/>
    </source>
</evidence>
<name>A0A6B0GTP4_9EURY</name>
<dbReference type="PANTHER" id="PTHR43664:SF1">
    <property type="entry name" value="BETA-METHYLMALYL-COA DEHYDRATASE"/>
    <property type="match status" value="1"/>
</dbReference>
<reference evidence="2 3" key="1">
    <citation type="submission" date="2019-12" db="EMBL/GenBank/DDBJ databases">
        <title>Halocatena pleomorpha gen. nov. sp. nov., an extremely halophilic archaeon of family Halobacteriaceae isolated from saltpan soil.</title>
        <authorList>
            <person name="Pal Y."/>
            <person name="Verma A."/>
            <person name="Krishnamurthi S."/>
            <person name="Kumar P."/>
        </authorList>
    </citation>
    <scope>NUCLEOTIDE SEQUENCE [LARGE SCALE GENOMIC DNA]</scope>
    <source>
        <strain evidence="2 3">JCM 16495</strain>
    </source>
</reference>
<evidence type="ECO:0000313" key="2">
    <source>
        <dbReference type="EMBL" id="MWG35983.1"/>
    </source>
</evidence>
<evidence type="ECO:0000313" key="3">
    <source>
        <dbReference type="Proteomes" id="UP000451471"/>
    </source>
</evidence>
<dbReference type="Proteomes" id="UP000451471">
    <property type="component" value="Unassembled WGS sequence"/>
</dbReference>
<dbReference type="AlphaFoldDB" id="A0A6B0GTP4"/>
<dbReference type="InterPro" id="IPR002539">
    <property type="entry name" value="MaoC-like_dom"/>
</dbReference>
<feature type="domain" description="MaoC-like" evidence="1">
    <location>
        <begin position="20"/>
        <end position="127"/>
    </location>
</feature>
<dbReference type="SUPFAM" id="SSF54637">
    <property type="entry name" value="Thioesterase/thiol ester dehydrase-isomerase"/>
    <property type="match status" value="1"/>
</dbReference>
<organism evidence="2 3">
    <name type="scientific">Halomarina oriensis</name>
    <dbReference type="NCBI Taxonomy" id="671145"/>
    <lineage>
        <taxon>Archaea</taxon>
        <taxon>Methanobacteriati</taxon>
        <taxon>Methanobacteriota</taxon>
        <taxon>Stenosarchaea group</taxon>
        <taxon>Halobacteria</taxon>
        <taxon>Halobacteriales</taxon>
        <taxon>Natronomonadaceae</taxon>
        <taxon>Halomarina</taxon>
    </lineage>
</organism>
<dbReference type="EMBL" id="WSZK01000029">
    <property type="protein sequence ID" value="MWG35983.1"/>
    <property type="molecule type" value="Genomic_DNA"/>
</dbReference>
<accession>A0A6B0GTP4</accession>
<dbReference type="InterPro" id="IPR052342">
    <property type="entry name" value="MCH/BMMD"/>
</dbReference>
<proteinExistence type="predicted"/>
<comment type="caution">
    <text evidence="2">The sequence shown here is derived from an EMBL/GenBank/DDBJ whole genome shotgun (WGS) entry which is preliminary data.</text>
</comment>
<sequence>MTEDPPEDVEPASVFEEAEVGTTSVTQGRTITGADVVNFAGVSGDFNHLHTDAERMADSGFGERIAHGALVFSAMTGLLWQSRTPAEREAVVAFYGVDRLRFRAPTFVGDTIHVELEVTGKEPKDHPVGNGVLEYDAEVLNQDGDVVLSCELRSLVV</sequence>
<dbReference type="RefSeq" id="WP_368280282.1">
    <property type="nucleotide sequence ID" value="NZ_WSZK01000029.1"/>
</dbReference>
<protein>
    <submittedName>
        <fullName evidence="2">Monoamine oxidase</fullName>
    </submittedName>
</protein>
<dbReference type="InterPro" id="IPR029069">
    <property type="entry name" value="HotDog_dom_sf"/>
</dbReference>
<gene>
    <name evidence="2" type="ORF">GQS65_16065</name>
</gene>
<keyword evidence="3" id="KW-1185">Reference proteome</keyword>
<dbReference type="Gene3D" id="3.10.129.10">
    <property type="entry name" value="Hotdog Thioesterase"/>
    <property type="match status" value="1"/>
</dbReference>
<dbReference type="Pfam" id="PF01575">
    <property type="entry name" value="MaoC_dehydratas"/>
    <property type="match status" value="1"/>
</dbReference>